<evidence type="ECO:0008006" key="9">
    <source>
        <dbReference type="Google" id="ProtNLM"/>
    </source>
</evidence>
<keyword evidence="2 6" id="KW-0812">Transmembrane</keyword>
<evidence type="ECO:0000256" key="2">
    <source>
        <dbReference type="ARBA" id="ARBA00022692"/>
    </source>
</evidence>
<evidence type="ECO:0000256" key="6">
    <source>
        <dbReference type="SAM" id="Phobius"/>
    </source>
</evidence>
<dbReference type="RefSeq" id="WP_034245424.1">
    <property type="nucleotide sequence ID" value="NZ_BJYK01000001.1"/>
</dbReference>
<feature type="compositionally biased region" description="Low complexity" evidence="5">
    <location>
        <begin position="36"/>
        <end position="59"/>
    </location>
</feature>
<evidence type="ECO:0000256" key="1">
    <source>
        <dbReference type="ARBA" id="ARBA00004370"/>
    </source>
</evidence>
<dbReference type="InterPro" id="IPR051423">
    <property type="entry name" value="CD225/Dispanin"/>
</dbReference>
<reference evidence="7 8" key="1">
    <citation type="submission" date="2019-07" db="EMBL/GenBank/DDBJ databases">
        <title>Whole genome shotgun sequence of Actinotalea fermentans NBRC 105374.</title>
        <authorList>
            <person name="Hosoyama A."/>
            <person name="Uohara A."/>
            <person name="Ohji S."/>
            <person name="Ichikawa N."/>
        </authorList>
    </citation>
    <scope>NUCLEOTIDE SEQUENCE [LARGE SCALE GENOMIC DNA]</scope>
    <source>
        <strain evidence="7 8">NBRC 105374</strain>
    </source>
</reference>
<organism evidence="7 8">
    <name type="scientific">Actinotalea fermentans</name>
    <dbReference type="NCBI Taxonomy" id="43671"/>
    <lineage>
        <taxon>Bacteria</taxon>
        <taxon>Bacillati</taxon>
        <taxon>Actinomycetota</taxon>
        <taxon>Actinomycetes</taxon>
        <taxon>Micrococcales</taxon>
        <taxon>Cellulomonadaceae</taxon>
        <taxon>Actinotalea</taxon>
    </lineage>
</organism>
<keyword evidence="3 6" id="KW-1133">Transmembrane helix</keyword>
<dbReference type="Proteomes" id="UP000321484">
    <property type="component" value="Unassembled WGS sequence"/>
</dbReference>
<protein>
    <recommendedName>
        <fullName evidence="9">Interferon-induced transmembrane protein</fullName>
    </recommendedName>
</protein>
<evidence type="ECO:0000313" key="8">
    <source>
        <dbReference type="Proteomes" id="UP000321484"/>
    </source>
</evidence>
<dbReference type="GO" id="GO:0016020">
    <property type="term" value="C:membrane"/>
    <property type="evidence" value="ECO:0007669"/>
    <property type="project" value="UniProtKB-SubCell"/>
</dbReference>
<comment type="subcellular location">
    <subcellularLocation>
        <location evidence="1">Membrane</location>
    </subcellularLocation>
</comment>
<dbReference type="OrthoDB" id="9815705at2"/>
<dbReference type="Pfam" id="PF04505">
    <property type="entry name" value="CD225"/>
    <property type="match status" value="1"/>
</dbReference>
<dbReference type="PANTHER" id="PTHR14948">
    <property type="entry name" value="NG5"/>
    <property type="match status" value="1"/>
</dbReference>
<feature type="compositionally biased region" description="Pro residues" evidence="5">
    <location>
        <begin position="20"/>
        <end position="35"/>
    </location>
</feature>
<evidence type="ECO:0000256" key="4">
    <source>
        <dbReference type="ARBA" id="ARBA00023136"/>
    </source>
</evidence>
<evidence type="ECO:0000313" key="7">
    <source>
        <dbReference type="EMBL" id="GEN79072.1"/>
    </source>
</evidence>
<evidence type="ECO:0000256" key="5">
    <source>
        <dbReference type="SAM" id="MobiDB-lite"/>
    </source>
</evidence>
<name>A0A511YV44_9CELL</name>
<feature type="region of interest" description="Disordered" evidence="5">
    <location>
        <begin position="1"/>
        <end position="59"/>
    </location>
</feature>
<feature type="transmembrane region" description="Helical" evidence="6">
    <location>
        <begin position="138"/>
        <end position="162"/>
    </location>
</feature>
<sequence length="173" mass="17678">MTTPTGPQDPFGSSDNPYGQQPPAPGQQPPSPGQQPPAYGQQPPAYGQQPPAYGQGGYPSYPQPGGYGGGYGAGGYGGGGYNAAPPPQNYLVWAILSTVLCCLPLGIVSIVFATQVNSKWAAGDVAGAQESARKAKNFAIWGAVVGLVVSIVYLVGVFALGWTTTTTSFSTSY</sequence>
<feature type="compositionally biased region" description="Polar residues" evidence="5">
    <location>
        <begin position="1"/>
        <end position="15"/>
    </location>
</feature>
<proteinExistence type="predicted"/>
<dbReference type="InterPro" id="IPR007593">
    <property type="entry name" value="CD225/Dispanin_fam"/>
</dbReference>
<feature type="transmembrane region" description="Helical" evidence="6">
    <location>
        <begin position="90"/>
        <end position="113"/>
    </location>
</feature>
<comment type="caution">
    <text evidence="7">The sequence shown here is derived from an EMBL/GenBank/DDBJ whole genome shotgun (WGS) entry which is preliminary data.</text>
</comment>
<dbReference type="AlphaFoldDB" id="A0A511YV44"/>
<keyword evidence="8" id="KW-1185">Reference proteome</keyword>
<accession>A0A511YV44</accession>
<keyword evidence="4 6" id="KW-0472">Membrane</keyword>
<dbReference type="EMBL" id="BJYK01000001">
    <property type="protein sequence ID" value="GEN79072.1"/>
    <property type="molecule type" value="Genomic_DNA"/>
</dbReference>
<gene>
    <name evidence="7" type="ORF">AFE02nite_08060</name>
</gene>
<evidence type="ECO:0000256" key="3">
    <source>
        <dbReference type="ARBA" id="ARBA00022989"/>
    </source>
</evidence>
<dbReference type="PANTHER" id="PTHR14948:SF25">
    <property type="entry name" value="DUF4190 DOMAIN-CONTAINING PROTEIN"/>
    <property type="match status" value="1"/>
</dbReference>